<name>A0ABW8Q0Q4_9NEIS</name>
<dbReference type="EMBL" id="JBJGEB010000001">
    <property type="protein sequence ID" value="MFK7641127.1"/>
    <property type="molecule type" value="Genomic_DNA"/>
</dbReference>
<dbReference type="InterPro" id="IPR036249">
    <property type="entry name" value="Thioredoxin-like_sf"/>
</dbReference>
<dbReference type="PANTHER" id="PTHR42852">
    <property type="entry name" value="THIOL:DISULFIDE INTERCHANGE PROTEIN DSBE"/>
    <property type="match status" value="1"/>
</dbReference>
<sequence>MYKQTLQYLKSIVQALIVFCLLSTLMDWYRQPAQPPISPSQTLITLSNQPVTLNNFSRNRISLLYFWGSWCGICKYTSPSVEALHQDGIPVISIALKSGSDREITTYMQNYGMHFQTVNDSDGLIANQWQISATPTIIFIKDGQMISSTTGISSYWGLRGKIWLKNLLG</sequence>
<proteinExistence type="predicted"/>
<evidence type="ECO:0000259" key="1">
    <source>
        <dbReference type="PROSITE" id="PS51352"/>
    </source>
</evidence>
<dbReference type="Proteomes" id="UP001621964">
    <property type="component" value="Unassembled WGS sequence"/>
</dbReference>
<keyword evidence="3" id="KW-1185">Reference proteome</keyword>
<organism evidence="2 3">
    <name type="scientific">Neisseria oralis</name>
    <dbReference type="NCBI Taxonomy" id="1107316"/>
    <lineage>
        <taxon>Bacteria</taxon>
        <taxon>Pseudomonadati</taxon>
        <taxon>Pseudomonadota</taxon>
        <taxon>Betaproteobacteria</taxon>
        <taxon>Neisseriales</taxon>
        <taxon>Neisseriaceae</taxon>
        <taxon>Neisseria</taxon>
    </lineage>
</organism>
<dbReference type="CDD" id="cd03011">
    <property type="entry name" value="TlpA_like_ScsD_MtbDsbE"/>
    <property type="match status" value="1"/>
</dbReference>
<dbReference type="SUPFAM" id="SSF52833">
    <property type="entry name" value="Thioredoxin-like"/>
    <property type="match status" value="1"/>
</dbReference>
<feature type="domain" description="Thioredoxin" evidence="1">
    <location>
        <begin position="32"/>
        <end position="169"/>
    </location>
</feature>
<evidence type="ECO:0000313" key="2">
    <source>
        <dbReference type="EMBL" id="MFK7641127.1"/>
    </source>
</evidence>
<dbReference type="Pfam" id="PF00578">
    <property type="entry name" value="AhpC-TSA"/>
    <property type="match status" value="1"/>
</dbReference>
<comment type="caution">
    <text evidence="2">The sequence shown here is derived from an EMBL/GenBank/DDBJ whole genome shotgun (WGS) entry which is preliminary data.</text>
</comment>
<dbReference type="InterPro" id="IPR050553">
    <property type="entry name" value="Thioredoxin_ResA/DsbE_sf"/>
</dbReference>
<dbReference type="InterPro" id="IPR013766">
    <property type="entry name" value="Thioredoxin_domain"/>
</dbReference>
<dbReference type="PANTHER" id="PTHR42852:SF17">
    <property type="entry name" value="THIOREDOXIN-LIKE PROTEIN HI_1115"/>
    <property type="match status" value="1"/>
</dbReference>
<dbReference type="PROSITE" id="PS51352">
    <property type="entry name" value="THIOREDOXIN_2"/>
    <property type="match status" value="1"/>
</dbReference>
<protein>
    <submittedName>
        <fullName evidence="2">Protein disulfide oxidoreductase</fullName>
    </submittedName>
</protein>
<reference evidence="2 3" key="1">
    <citation type="submission" date="2024-11" db="EMBL/GenBank/DDBJ databases">
        <authorList>
            <person name="Mikucki A.G."/>
            <person name="Kahler C.M."/>
        </authorList>
    </citation>
    <scope>NUCLEOTIDE SEQUENCE [LARGE SCALE GENOMIC DNA]</scope>
    <source>
        <strain evidence="2 3">EXNM717</strain>
    </source>
</reference>
<dbReference type="Gene3D" id="3.40.30.10">
    <property type="entry name" value="Glutaredoxin"/>
    <property type="match status" value="1"/>
</dbReference>
<gene>
    <name evidence="2" type="ORF">ACI43T_01235</name>
</gene>
<accession>A0ABW8Q0Q4</accession>
<evidence type="ECO:0000313" key="3">
    <source>
        <dbReference type="Proteomes" id="UP001621964"/>
    </source>
</evidence>
<dbReference type="InterPro" id="IPR000866">
    <property type="entry name" value="AhpC/TSA"/>
</dbReference>
<dbReference type="RefSeq" id="WP_405385308.1">
    <property type="nucleotide sequence ID" value="NZ_JBJGEB010000001.1"/>
</dbReference>